<evidence type="ECO:0000256" key="2">
    <source>
        <dbReference type="ARBA" id="ARBA00022741"/>
    </source>
</evidence>
<dbReference type="Gene3D" id="3.30.420.40">
    <property type="match status" value="2"/>
</dbReference>
<dbReference type="Gene3D" id="3.90.640.10">
    <property type="entry name" value="Actin, Chain A, domain 4"/>
    <property type="match status" value="1"/>
</dbReference>
<comment type="similarity">
    <text evidence="1">Belongs to the heat shock protein 70 family.</text>
</comment>
<keyword evidence="2" id="KW-0547">Nucleotide-binding</keyword>
<evidence type="ECO:0000256" key="4">
    <source>
        <dbReference type="SAM" id="Coils"/>
    </source>
</evidence>
<name>A0A3M0YXN2_9BACT</name>
<dbReference type="PANTHER" id="PTHR19375">
    <property type="entry name" value="HEAT SHOCK PROTEIN 70KDA"/>
    <property type="match status" value="1"/>
</dbReference>
<dbReference type="SUPFAM" id="SSF53067">
    <property type="entry name" value="Actin-like ATPase domain"/>
    <property type="match status" value="2"/>
</dbReference>
<comment type="caution">
    <text evidence="5">The sequence shown here is derived from an EMBL/GenBank/DDBJ whole genome shotgun (WGS) entry which is preliminary data.</text>
</comment>
<dbReference type="InterPro" id="IPR043129">
    <property type="entry name" value="ATPase_NBD"/>
</dbReference>
<gene>
    <name evidence="5" type="ORF">D6810_02935</name>
</gene>
<dbReference type="AlphaFoldDB" id="A0A3M0YXN2"/>
<dbReference type="GO" id="GO:0005524">
    <property type="term" value="F:ATP binding"/>
    <property type="evidence" value="ECO:0007669"/>
    <property type="project" value="UniProtKB-KW"/>
</dbReference>
<dbReference type="InterPro" id="IPR013126">
    <property type="entry name" value="Hsp_70_fam"/>
</dbReference>
<dbReference type="EMBL" id="RFKV01000095">
    <property type="protein sequence ID" value="RMD76802.1"/>
    <property type="molecule type" value="Genomic_DNA"/>
</dbReference>
<evidence type="ECO:0000313" key="5">
    <source>
        <dbReference type="EMBL" id="RMD76802.1"/>
    </source>
</evidence>
<dbReference type="Pfam" id="PF00012">
    <property type="entry name" value="HSP70"/>
    <property type="match status" value="1"/>
</dbReference>
<sequence length="858" mass="97029">MRRTKIDYGIDLGTTNSAIARMENGEPIIKKTDTLKDTMPSCISFNKKQLILVGDAAVNALKQDKLRAMKDFRKESSNTFIEFKRTMGSDKTYHSSNMNRAYTSEELSAEVLKKLKSFIIDEEIKSIVITVPAKFTINQKDATLRAAKLAGFEHCELLQEPIAASMAYGLDATIKHGYWLVFDFGGGTFDAALIKVEDGIMRVIDTEGDNYLGGKNIDYSIVDEIIIPYLQRNFSINSIISNDSKREILREAMKYYAEEAKIQLSFKETYNILSDLGDIPGTDDEGNEFELDITISRADLEKVVRPIFQKAIDICKDLLKRNHLSGKDLGSLILVGGPTYSPILRKMLKEQITEKVDVSCDPMTVVARGAALYASTVDISEEIIEKSRDKTKIQLKLGYEPTTVENTEFVTVKILKNDAEDPIPNKCFLEVVRTDKAWSSGKITISEQGEIVEVKLNEGKANAFNVFVYDELGNLIPSEPNEFTIIQGSKVGSATLPYHIGIEVKSKSSGKVIFRPIRGLEKNQTLPATGTINGLKTQKQINPGSKSDFIKIPIYQGDHGSEGSRAIYNEHVYDVIITGEDLPSFLPENSDVDLIVKVDKSERITLSAFFPYLNFTQDVEVPINSTQKEIDANWLENELSKAKQMLNLMRQESDAIDKDLLNKLSDDLSELEKLLRQGRSDYDRKKQVLESLRRCLRKLDEIQDSVEWPKTEEELKKAFYDLEKAFKELKGELDDLNKKRIEENILQFKDQTIQVIKDKDVKTAREMIDLMQSLTLAIVDQALGVQMEIMILQQLNEKFDTHEWSDRNKAKILISQGLQMAITNPNKQRLRGVLVELFKLLPNTKNSMFPPDDSLLIN</sequence>
<dbReference type="Proteomes" id="UP000269410">
    <property type="component" value="Unassembled WGS sequence"/>
</dbReference>
<accession>A0A3M0YXN2</accession>
<keyword evidence="3" id="KW-0067">ATP-binding</keyword>
<protein>
    <submittedName>
        <fullName evidence="5">Hsp70 family protein</fullName>
    </submittedName>
</protein>
<feature type="coiled-coil region" evidence="4">
    <location>
        <begin position="632"/>
        <end position="681"/>
    </location>
</feature>
<dbReference type="GO" id="GO:0140662">
    <property type="term" value="F:ATP-dependent protein folding chaperone"/>
    <property type="evidence" value="ECO:0007669"/>
    <property type="project" value="InterPro"/>
</dbReference>
<reference evidence="5 6" key="1">
    <citation type="submission" date="2018-10" db="EMBL/GenBank/DDBJ databases">
        <title>Thermophilic Lithotrophy and Phototrophy in an Intertidal, Iron-rich, Geothermal Spring.</title>
        <authorList>
            <person name="Ward L.M."/>
            <person name="Idei A."/>
            <person name="Nakagawa M."/>
            <person name="Ueno Y."/>
            <person name="Fischer W."/>
            <person name="Mcglynn S.E."/>
        </authorList>
    </citation>
    <scope>NUCLEOTIDE SEQUENCE [LARGE SCALE GENOMIC DNA]</scope>
    <source>
        <strain evidence="5">J137</strain>
    </source>
</reference>
<evidence type="ECO:0000256" key="1">
    <source>
        <dbReference type="ARBA" id="ARBA00007381"/>
    </source>
</evidence>
<organism evidence="5 6">
    <name type="scientific">Candidatus Dojkabacteria bacterium</name>
    <dbReference type="NCBI Taxonomy" id="2099670"/>
    <lineage>
        <taxon>Bacteria</taxon>
        <taxon>Candidatus Dojkabacteria</taxon>
    </lineage>
</organism>
<dbReference type="InterPro" id="IPR018181">
    <property type="entry name" value="Heat_shock_70_CS"/>
</dbReference>
<dbReference type="CDD" id="cd24029">
    <property type="entry name" value="ASKHA_NBD_HSP70_DnaK_HscA_HscC"/>
    <property type="match status" value="1"/>
</dbReference>
<evidence type="ECO:0000313" key="6">
    <source>
        <dbReference type="Proteomes" id="UP000269410"/>
    </source>
</evidence>
<keyword evidence="4" id="KW-0175">Coiled coil</keyword>
<dbReference type="PRINTS" id="PR00301">
    <property type="entry name" value="HEATSHOCK70"/>
</dbReference>
<evidence type="ECO:0000256" key="3">
    <source>
        <dbReference type="ARBA" id="ARBA00022840"/>
    </source>
</evidence>
<dbReference type="PROSITE" id="PS00297">
    <property type="entry name" value="HSP70_1"/>
    <property type="match status" value="1"/>
</dbReference>
<proteinExistence type="inferred from homology"/>